<dbReference type="Proteomes" id="UP000518266">
    <property type="component" value="Unassembled WGS sequence"/>
</dbReference>
<evidence type="ECO:0000256" key="2">
    <source>
        <dbReference type="PROSITE-ProRule" id="PRU00266"/>
    </source>
</evidence>
<dbReference type="GO" id="GO:0003725">
    <property type="term" value="F:double-stranded RNA binding"/>
    <property type="evidence" value="ECO:0007669"/>
    <property type="project" value="TreeGrafter"/>
</dbReference>
<dbReference type="GO" id="GO:0070578">
    <property type="term" value="C:RISC-loading complex"/>
    <property type="evidence" value="ECO:0007669"/>
    <property type="project" value="TreeGrafter"/>
</dbReference>
<proteinExistence type="predicted"/>
<dbReference type="GO" id="GO:0005634">
    <property type="term" value="C:nucleus"/>
    <property type="evidence" value="ECO:0007669"/>
    <property type="project" value="TreeGrafter"/>
</dbReference>
<dbReference type="GO" id="GO:0016442">
    <property type="term" value="C:RISC complex"/>
    <property type="evidence" value="ECO:0007669"/>
    <property type="project" value="TreeGrafter"/>
</dbReference>
<feature type="domain" description="DRBM" evidence="3">
    <location>
        <begin position="5"/>
        <end position="70"/>
    </location>
</feature>
<gene>
    <name evidence="4" type="ORF">F7725_025462</name>
</gene>
<sequence length="174" mass="19360">MESENYVGRLNEYAHKRGLPVDYRESPPDGPDQFTQRVSLNGIVYPEGVGKTKREAKKEAAKNALRDLSEGTHQTADDNYNPTPAQQNFIGLVNDYCMIKKCCHTFDEVRTDGQAHIRQLIIDNNEYPVAEGVCQINTVGGWCTAIIIIIINSTVRHFDFTAGSDKVGPLSCNV</sequence>
<dbReference type="PANTHER" id="PTHR46205:SF3">
    <property type="entry name" value="LOQUACIOUS, ISOFORM B"/>
    <property type="match status" value="1"/>
</dbReference>
<dbReference type="InterPro" id="IPR051247">
    <property type="entry name" value="RLC_Component"/>
</dbReference>
<dbReference type="PROSITE" id="PS50137">
    <property type="entry name" value="DS_RBD"/>
    <property type="match status" value="1"/>
</dbReference>
<dbReference type="GO" id="GO:0005737">
    <property type="term" value="C:cytoplasm"/>
    <property type="evidence" value="ECO:0007669"/>
    <property type="project" value="TreeGrafter"/>
</dbReference>
<dbReference type="GO" id="GO:0070920">
    <property type="term" value="P:regulation of regulatory ncRNA processing"/>
    <property type="evidence" value="ECO:0007669"/>
    <property type="project" value="TreeGrafter"/>
</dbReference>
<evidence type="ECO:0000256" key="1">
    <source>
        <dbReference type="ARBA" id="ARBA00022884"/>
    </source>
</evidence>
<dbReference type="AlphaFoldDB" id="A0A7J5XD87"/>
<dbReference type="Gene3D" id="3.30.160.20">
    <property type="match status" value="1"/>
</dbReference>
<organism evidence="4 5">
    <name type="scientific">Dissostichus mawsoni</name>
    <name type="common">Antarctic cod</name>
    <dbReference type="NCBI Taxonomy" id="36200"/>
    <lineage>
        <taxon>Eukaryota</taxon>
        <taxon>Metazoa</taxon>
        <taxon>Chordata</taxon>
        <taxon>Craniata</taxon>
        <taxon>Vertebrata</taxon>
        <taxon>Euteleostomi</taxon>
        <taxon>Actinopterygii</taxon>
        <taxon>Neopterygii</taxon>
        <taxon>Teleostei</taxon>
        <taxon>Neoteleostei</taxon>
        <taxon>Acanthomorphata</taxon>
        <taxon>Eupercaria</taxon>
        <taxon>Perciformes</taxon>
        <taxon>Notothenioidei</taxon>
        <taxon>Nototheniidae</taxon>
        <taxon>Dissostichus</taxon>
    </lineage>
</organism>
<dbReference type="GO" id="GO:0030422">
    <property type="term" value="P:siRNA processing"/>
    <property type="evidence" value="ECO:0007669"/>
    <property type="project" value="TreeGrafter"/>
</dbReference>
<dbReference type="Pfam" id="PF00035">
    <property type="entry name" value="dsrm"/>
    <property type="match status" value="1"/>
</dbReference>
<keyword evidence="5" id="KW-1185">Reference proteome</keyword>
<comment type="caution">
    <text evidence="4">The sequence shown here is derived from an EMBL/GenBank/DDBJ whole genome shotgun (WGS) entry which is preliminary data.</text>
</comment>
<evidence type="ECO:0000313" key="4">
    <source>
        <dbReference type="EMBL" id="KAF3834258.1"/>
    </source>
</evidence>
<dbReference type="GO" id="GO:0035197">
    <property type="term" value="F:siRNA binding"/>
    <property type="evidence" value="ECO:0007669"/>
    <property type="project" value="TreeGrafter"/>
</dbReference>
<dbReference type="SUPFAM" id="SSF54768">
    <property type="entry name" value="dsRNA-binding domain-like"/>
    <property type="match status" value="1"/>
</dbReference>
<name>A0A7J5XD87_DISMA</name>
<evidence type="ECO:0000313" key="5">
    <source>
        <dbReference type="Proteomes" id="UP000518266"/>
    </source>
</evidence>
<dbReference type="OrthoDB" id="8957219at2759"/>
<keyword evidence="1 2" id="KW-0694">RNA-binding</keyword>
<dbReference type="PANTHER" id="PTHR46205">
    <property type="entry name" value="LOQUACIOUS, ISOFORM B"/>
    <property type="match status" value="1"/>
</dbReference>
<dbReference type="EMBL" id="JAAKFY010000026">
    <property type="protein sequence ID" value="KAF3834258.1"/>
    <property type="molecule type" value="Genomic_DNA"/>
</dbReference>
<dbReference type="SMART" id="SM00358">
    <property type="entry name" value="DSRM"/>
    <property type="match status" value="1"/>
</dbReference>
<reference evidence="4 5" key="1">
    <citation type="submission" date="2020-03" db="EMBL/GenBank/DDBJ databases">
        <title>Dissostichus mawsoni Genome sequencing and assembly.</title>
        <authorList>
            <person name="Park H."/>
        </authorList>
    </citation>
    <scope>NUCLEOTIDE SEQUENCE [LARGE SCALE GENOMIC DNA]</scope>
    <source>
        <strain evidence="4">DM0001</strain>
        <tissue evidence="4">Muscle</tissue>
    </source>
</reference>
<protein>
    <recommendedName>
        <fullName evidence="3">DRBM domain-containing protein</fullName>
    </recommendedName>
</protein>
<accession>A0A7J5XD87</accession>
<evidence type="ECO:0000259" key="3">
    <source>
        <dbReference type="PROSITE" id="PS50137"/>
    </source>
</evidence>
<dbReference type="InterPro" id="IPR014720">
    <property type="entry name" value="dsRBD_dom"/>
</dbReference>